<gene>
    <name evidence="1" type="ORF">SCHPADRAFT_892973</name>
</gene>
<dbReference type="Proteomes" id="UP000053477">
    <property type="component" value="Unassembled WGS sequence"/>
</dbReference>
<keyword evidence="2" id="KW-1185">Reference proteome</keyword>
<evidence type="ECO:0000313" key="1">
    <source>
        <dbReference type="EMBL" id="KLO09643.1"/>
    </source>
</evidence>
<accession>A0A0H2RJM0</accession>
<name>A0A0H2RJM0_9AGAM</name>
<reference evidence="1 2" key="1">
    <citation type="submission" date="2015-04" db="EMBL/GenBank/DDBJ databases">
        <title>Complete genome sequence of Schizopora paradoxa KUC8140, a cosmopolitan wood degrader in East Asia.</title>
        <authorList>
            <consortium name="DOE Joint Genome Institute"/>
            <person name="Min B."/>
            <person name="Park H."/>
            <person name="Jang Y."/>
            <person name="Kim J.-J."/>
            <person name="Kim K.H."/>
            <person name="Pangilinan J."/>
            <person name="Lipzen A."/>
            <person name="Riley R."/>
            <person name="Grigoriev I.V."/>
            <person name="Spatafora J.W."/>
            <person name="Choi I.-G."/>
        </authorList>
    </citation>
    <scope>NUCLEOTIDE SEQUENCE [LARGE SCALE GENOMIC DNA]</scope>
    <source>
        <strain evidence="1 2">KUC8140</strain>
    </source>
</reference>
<dbReference type="EMBL" id="KQ086050">
    <property type="protein sequence ID" value="KLO09643.1"/>
    <property type="molecule type" value="Genomic_DNA"/>
</dbReference>
<sequence>MFRSRKSREKRRERPKPIDGTILAMDNVYKSQVAEDIKLIVLNYLEGEGKYKLLAKLEEEEKYICISSDGVTYESLVEHGVDRERSSKGFALVSRARHIHSHLGTIDDILDKISLRVKEKIKTARQPFH</sequence>
<evidence type="ECO:0000313" key="2">
    <source>
        <dbReference type="Proteomes" id="UP000053477"/>
    </source>
</evidence>
<proteinExistence type="predicted"/>
<protein>
    <submittedName>
        <fullName evidence="1">Uncharacterized protein</fullName>
    </submittedName>
</protein>
<dbReference type="InParanoid" id="A0A0H2RJM0"/>
<organism evidence="1 2">
    <name type="scientific">Schizopora paradoxa</name>
    <dbReference type="NCBI Taxonomy" id="27342"/>
    <lineage>
        <taxon>Eukaryota</taxon>
        <taxon>Fungi</taxon>
        <taxon>Dikarya</taxon>
        <taxon>Basidiomycota</taxon>
        <taxon>Agaricomycotina</taxon>
        <taxon>Agaricomycetes</taxon>
        <taxon>Hymenochaetales</taxon>
        <taxon>Schizoporaceae</taxon>
        <taxon>Schizopora</taxon>
    </lineage>
</organism>
<dbReference type="AlphaFoldDB" id="A0A0H2RJM0"/>